<feature type="transmembrane region" description="Helical" evidence="14">
    <location>
        <begin position="115"/>
        <end position="133"/>
    </location>
</feature>
<dbReference type="GO" id="GO:0046872">
    <property type="term" value="F:metal ion binding"/>
    <property type="evidence" value="ECO:0007669"/>
    <property type="project" value="UniProtKB-KW"/>
</dbReference>
<reference evidence="15 16" key="1">
    <citation type="journal article" date="2019" name="Nat. Med.">
        <title>A library of human gut bacterial isolates paired with longitudinal multiomics data enables mechanistic microbiome research.</title>
        <authorList>
            <person name="Poyet M."/>
            <person name="Groussin M."/>
            <person name="Gibbons S.M."/>
            <person name="Avila-Pacheco J."/>
            <person name="Jiang X."/>
            <person name="Kearney S.M."/>
            <person name="Perrotta A.R."/>
            <person name="Berdy B."/>
            <person name="Zhao S."/>
            <person name="Lieberman T.D."/>
            <person name="Swanson P.K."/>
            <person name="Smith M."/>
            <person name="Roesemann S."/>
            <person name="Alexander J.E."/>
            <person name="Rich S.A."/>
            <person name="Livny J."/>
            <person name="Vlamakis H."/>
            <person name="Clish C."/>
            <person name="Bullock K."/>
            <person name="Deik A."/>
            <person name="Scott J."/>
            <person name="Pierce K.A."/>
            <person name="Xavier R.J."/>
            <person name="Alm E.J."/>
        </authorList>
    </citation>
    <scope>NUCLEOTIDE SEQUENCE [LARGE SCALE GENOMIC DNA]</scope>
    <source>
        <strain evidence="15 16">BIOML-A2</strain>
    </source>
</reference>
<evidence type="ECO:0000256" key="6">
    <source>
        <dbReference type="ARBA" id="ARBA00022759"/>
    </source>
</evidence>
<evidence type="ECO:0000256" key="9">
    <source>
        <dbReference type="ARBA" id="ARBA00022842"/>
    </source>
</evidence>
<evidence type="ECO:0000256" key="14">
    <source>
        <dbReference type="SAM" id="Phobius"/>
    </source>
</evidence>
<comment type="subcellular location">
    <subcellularLocation>
        <location evidence="2">Cytoplasm</location>
    </subcellularLocation>
</comment>
<dbReference type="GO" id="GO:0003676">
    <property type="term" value="F:nucleic acid binding"/>
    <property type="evidence" value="ECO:0007669"/>
    <property type="project" value="InterPro"/>
</dbReference>
<keyword evidence="8" id="KW-0378">Hydrolase</keyword>
<dbReference type="GO" id="GO:0006281">
    <property type="term" value="P:DNA repair"/>
    <property type="evidence" value="ECO:0007669"/>
    <property type="project" value="UniProtKB-KW"/>
</dbReference>
<comment type="cofactor">
    <cofactor evidence="1">
        <name>Mg(2+)</name>
        <dbReference type="ChEBI" id="CHEBI:18420"/>
    </cofactor>
</comment>
<keyword evidence="6" id="KW-0255">Endonuclease</keyword>
<evidence type="ECO:0000256" key="5">
    <source>
        <dbReference type="ARBA" id="ARBA00022723"/>
    </source>
</evidence>
<organism evidence="15 16">
    <name type="scientific">Flavonifractor plautii</name>
    <name type="common">Fusobacterium plautii</name>
    <dbReference type="NCBI Taxonomy" id="292800"/>
    <lineage>
        <taxon>Bacteria</taxon>
        <taxon>Bacillati</taxon>
        <taxon>Bacillota</taxon>
        <taxon>Clostridia</taxon>
        <taxon>Eubacteriales</taxon>
        <taxon>Oscillospiraceae</taxon>
        <taxon>Flavonifractor</taxon>
    </lineage>
</organism>
<gene>
    <name evidence="15" type="ORF">GKE97_09325</name>
</gene>
<evidence type="ECO:0000256" key="11">
    <source>
        <dbReference type="ARBA" id="ARBA00023204"/>
    </source>
</evidence>
<evidence type="ECO:0000256" key="2">
    <source>
        <dbReference type="ARBA" id="ARBA00004496"/>
    </source>
</evidence>
<keyword evidence="7" id="KW-0227">DNA damage</keyword>
<dbReference type="SUPFAM" id="SSF52980">
    <property type="entry name" value="Restriction endonuclease-like"/>
    <property type="match status" value="1"/>
</dbReference>
<dbReference type="InterPro" id="IPR004612">
    <property type="entry name" value="Resolv_RecU"/>
</dbReference>
<dbReference type="Gene3D" id="3.40.1350.10">
    <property type="match status" value="1"/>
</dbReference>
<name>A0A6I2R1D1_FLAPL</name>
<proteinExistence type="inferred from homology"/>
<evidence type="ECO:0000256" key="4">
    <source>
        <dbReference type="ARBA" id="ARBA00022722"/>
    </source>
</evidence>
<dbReference type="GO" id="GO:0005737">
    <property type="term" value="C:cytoplasm"/>
    <property type="evidence" value="ECO:0007669"/>
    <property type="project" value="UniProtKB-SubCell"/>
</dbReference>
<keyword evidence="14" id="KW-1133">Transmembrane helix</keyword>
<dbReference type="EMBL" id="WKPR01000007">
    <property type="protein sequence ID" value="MSB19719.1"/>
    <property type="molecule type" value="Genomic_DNA"/>
</dbReference>
<dbReference type="Proteomes" id="UP000434475">
    <property type="component" value="Unassembled WGS sequence"/>
</dbReference>
<dbReference type="RefSeq" id="WP_172697589.1">
    <property type="nucleotide sequence ID" value="NZ_CAXUMB010000006.1"/>
</dbReference>
<evidence type="ECO:0000256" key="12">
    <source>
        <dbReference type="ARBA" id="ARBA00023447"/>
    </source>
</evidence>
<dbReference type="InterPro" id="IPR011856">
    <property type="entry name" value="tRNA_endonuc-like_dom_sf"/>
</dbReference>
<keyword evidence="11" id="KW-0234">DNA repair</keyword>
<comment type="caution">
    <text evidence="15">The sequence shown here is derived from an EMBL/GenBank/DDBJ whole genome shotgun (WGS) entry which is preliminary data.</text>
</comment>
<dbReference type="AlphaFoldDB" id="A0A6I2R1D1"/>
<keyword evidence="10" id="KW-0233">DNA recombination</keyword>
<evidence type="ECO:0000256" key="3">
    <source>
        <dbReference type="ARBA" id="ARBA00022490"/>
    </source>
</evidence>
<evidence type="ECO:0000313" key="16">
    <source>
        <dbReference type="Proteomes" id="UP000434475"/>
    </source>
</evidence>
<keyword evidence="3" id="KW-0963">Cytoplasm</keyword>
<comment type="similarity">
    <text evidence="12">Belongs to the RecU family.</text>
</comment>
<dbReference type="GO" id="GO:0004519">
    <property type="term" value="F:endonuclease activity"/>
    <property type="evidence" value="ECO:0007669"/>
    <property type="project" value="UniProtKB-KW"/>
</dbReference>
<evidence type="ECO:0000256" key="13">
    <source>
        <dbReference type="ARBA" id="ARBA00029523"/>
    </source>
</evidence>
<dbReference type="Pfam" id="PF03838">
    <property type="entry name" value="RecU"/>
    <property type="match status" value="1"/>
</dbReference>
<evidence type="ECO:0000256" key="8">
    <source>
        <dbReference type="ARBA" id="ARBA00022801"/>
    </source>
</evidence>
<keyword evidence="14" id="KW-0812">Transmembrane</keyword>
<keyword evidence="5" id="KW-0479">Metal-binding</keyword>
<keyword evidence="14" id="KW-0472">Membrane</keyword>
<evidence type="ECO:0000256" key="10">
    <source>
        <dbReference type="ARBA" id="ARBA00023172"/>
    </source>
</evidence>
<dbReference type="GO" id="GO:0016787">
    <property type="term" value="F:hydrolase activity"/>
    <property type="evidence" value="ECO:0007669"/>
    <property type="project" value="UniProtKB-KW"/>
</dbReference>
<accession>A0A6I2R1D1</accession>
<keyword evidence="4" id="KW-0540">Nuclease</keyword>
<evidence type="ECO:0000256" key="1">
    <source>
        <dbReference type="ARBA" id="ARBA00001946"/>
    </source>
</evidence>
<dbReference type="GO" id="GO:0006310">
    <property type="term" value="P:DNA recombination"/>
    <property type="evidence" value="ECO:0007669"/>
    <property type="project" value="UniProtKB-KW"/>
</dbReference>
<dbReference type="InterPro" id="IPR011335">
    <property type="entry name" value="Restrct_endonuc-II-like"/>
</dbReference>
<evidence type="ECO:0000313" key="15">
    <source>
        <dbReference type="EMBL" id="MSB19719.1"/>
    </source>
</evidence>
<protein>
    <recommendedName>
        <fullName evidence="13">Holliday junction resolvase RecU</fullName>
    </recommendedName>
</protein>
<sequence>MTPNERAKAALRYQNRKNRAQGAFFEQMINGACDFYRSRQIADIEKTPEPMQPTKDLGGGKFIAHYTSTAQADYKGFLFGGRAVNFEAKYTDVEKMTQDRVTADQTERLERAHQFGAVVFVLCSFGSVGFYRVPWTVWRDMKGRFGHKYITPQEAAPYEVRIGGPGVLLFLEGLEDTP</sequence>
<keyword evidence="9" id="KW-0460">Magnesium</keyword>
<evidence type="ECO:0000256" key="7">
    <source>
        <dbReference type="ARBA" id="ARBA00022763"/>
    </source>
</evidence>